<dbReference type="AlphaFoldDB" id="A0AAU7XBS6"/>
<proteinExistence type="predicted"/>
<evidence type="ECO:0000313" key="2">
    <source>
        <dbReference type="EMBL" id="XBY45497.1"/>
    </source>
</evidence>
<dbReference type="Pfam" id="PF07238">
    <property type="entry name" value="PilZ"/>
    <property type="match status" value="2"/>
</dbReference>
<gene>
    <name evidence="2" type="ORF">ABS361_04215</name>
</gene>
<dbReference type="InterPro" id="IPR009875">
    <property type="entry name" value="PilZ_domain"/>
</dbReference>
<feature type="domain" description="PilZ" evidence="1">
    <location>
        <begin position="20"/>
        <end position="106"/>
    </location>
</feature>
<organism evidence="2">
    <name type="scientific">Methyloraptor flagellatus</name>
    <dbReference type="NCBI Taxonomy" id="3162530"/>
    <lineage>
        <taxon>Bacteria</taxon>
        <taxon>Pseudomonadati</taxon>
        <taxon>Pseudomonadota</taxon>
        <taxon>Alphaproteobacteria</taxon>
        <taxon>Hyphomicrobiales</taxon>
        <taxon>Ancalomicrobiaceae</taxon>
        <taxon>Methyloraptor</taxon>
    </lineage>
</organism>
<evidence type="ECO:0000259" key="1">
    <source>
        <dbReference type="Pfam" id="PF07238"/>
    </source>
</evidence>
<dbReference type="SUPFAM" id="SSF141371">
    <property type="entry name" value="PilZ domain-like"/>
    <property type="match status" value="2"/>
</dbReference>
<dbReference type="GO" id="GO:0035438">
    <property type="term" value="F:cyclic-di-GMP binding"/>
    <property type="evidence" value="ECO:0007669"/>
    <property type="project" value="InterPro"/>
</dbReference>
<dbReference type="EMBL" id="CP158568">
    <property type="protein sequence ID" value="XBY45497.1"/>
    <property type="molecule type" value="Genomic_DNA"/>
</dbReference>
<dbReference type="KEGG" id="mflg:ABS361_04215"/>
<dbReference type="Gene3D" id="2.40.10.220">
    <property type="entry name" value="predicted glycosyltransferase like domains"/>
    <property type="match status" value="1"/>
</dbReference>
<reference evidence="2" key="1">
    <citation type="submission" date="2024-06" db="EMBL/GenBank/DDBJ databases">
        <title>Methylostella associata gen. nov., sp. nov., a novel Ancalomicrobiaceae-affiliated facultatively methylotrophic bacteria that feed on methanotrophs of the genus Methylococcus.</title>
        <authorList>
            <person name="Saltykova V."/>
            <person name="Danilova O.V."/>
            <person name="Oshkin I.Y."/>
            <person name="Belova S.E."/>
            <person name="Pimenov N.V."/>
            <person name="Dedysh S.N."/>
        </authorList>
    </citation>
    <scope>NUCLEOTIDE SEQUENCE</scope>
    <source>
        <strain evidence="2">S20</strain>
    </source>
</reference>
<dbReference type="RefSeq" id="WP_407050590.1">
    <property type="nucleotide sequence ID" value="NZ_CP158568.1"/>
</dbReference>
<name>A0AAU7XBS6_9HYPH</name>
<accession>A0AAU7XBS6</accession>
<sequence>MDDARTAAAKAAPFQSAKTDRRRFQRVRVNLLGRYMLEDKREYPCQVVDMSPGGARLVAPVTGSVGERVVAYIDHIGRIEGRCTRLLDGGFAMSVETTARKRDKLAAQLTWLANRHVLNLPEDRRHDRFVPRTPYTTLVDETGHEQRAKIIDASLSGVAVQVERKPPLGVAVRIGQLRGRVVRRFDEGVAIEFSVVQTPDGLDRNLS</sequence>
<protein>
    <submittedName>
        <fullName evidence="2">PilZ domain-containing protein</fullName>
    </submittedName>
</protein>
<feature type="domain" description="PilZ" evidence="1">
    <location>
        <begin position="123"/>
        <end position="197"/>
    </location>
</feature>